<evidence type="ECO:0000256" key="2">
    <source>
        <dbReference type="SAM" id="Phobius"/>
    </source>
</evidence>
<evidence type="ECO:0000313" key="4">
    <source>
        <dbReference type="Proteomes" id="UP000627838"/>
    </source>
</evidence>
<comment type="caution">
    <text evidence="3">The sequence shown here is derived from an EMBL/GenBank/DDBJ whole genome shotgun (WGS) entry which is preliminary data.</text>
</comment>
<feature type="compositionally biased region" description="Pro residues" evidence="1">
    <location>
        <begin position="1"/>
        <end position="13"/>
    </location>
</feature>
<dbReference type="Proteomes" id="UP000627838">
    <property type="component" value="Unassembled WGS sequence"/>
</dbReference>
<keyword evidence="4" id="KW-1185">Reference proteome</keyword>
<organism evidence="3 4">
    <name type="scientific">Actinomadura algeriensis</name>
    <dbReference type="NCBI Taxonomy" id="1679523"/>
    <lineage>
        <taxon>Bacteria</taxon>
        <taxon>Bacillati</taxon>
        <taxon>Actinomycetota</taxon>
        <taxon>Actinomycetes</taxon>
        <taxon>Streptosporangiales</taxon>
        <taxon>Thermomonosporaceae</taxon>
        <taxon>Actinomadura</taxon>
    </lineage>
</organism>
<evidence type="ECO:0000313" key="3">
    <source>
        <dbReference type="EMBL" id="MBE1534044.1"/>
    </source>
</evidence>
<keyword evidence="2" id="KW-0472">Membrane</keyword>
<evidence type="ECO:0000256" key="1">
    <source>
        <dbReference type="SAM" id="MobiDB-lite"/>
    </source>
</evidence>
<feature type="transmembrane region" description="Helical" evidence="2">
    <location>
        <begin position="28"/>
        <end position="51"/>
    </location>
</feature>
<evidence type="ECO:0008006" key="5">
    <source>
        <dbReference type="Google" id="ProtNLM"/>
    </source>
</evidence>
<keyword evidence="2" id="KW-1133">Transmembrane helix</keyword>
<gene>
    <name evidence="3" type="ORF">H4W34_003877</name>
</gene>
<dbReference type="EMBL" id="JADBDZ010000001">
    <property type="protein sequence ID" value="MBE1534044.1"/>
    <property type="molecule type" value="Genomic_DNA"/>
</dbReference>
<name>A0ABR9JUF6_9ACTN</name>
<feature type="region of interest" description="Disordered" evidence="1">
    <location>
        <begin position="182"/>
        <end position="207"/>
    </location>
</feature>
<reference evidence="3 4" key="1">
    <citation type="submission" date="2020-10" db="EMBL/GenBank/DDBJ databases">
        <title>Sequencing the genomes of 1000 actinobacteria strains.</title>
        <authorList>
            <person name="Klenk H.-P."/>
        </authorList>
    </citation>
    <scope>NUCLEOTIDE SEQUENCE [LARGE SCALE GENOMIC DNA]</scope>
    <source>
        <strain evidence="3 4">DSM 46744</strain>
    </source>
</reference>
<accession>A0ABR9JUF6</accession>
<protein>
    <recommendedName>
        <fullName evidence="5">DUF3592 domain-containing protein</fullName>
    </recommendedName>
</protein>
<proteinExistence type="predicted"/>
<keyword evidence="2" id="KW-0812">Transmembrane</keyword>
<feature type="region of interest" description="Disordered" evidence="1">
    <location>
        <begin position="1"/>
        <end position="21"/>
    </location>
</feature>
<dbReference type="RefSeq" id="WP_192760487.1">
    <property type="nucleotide sequence ID" value="NZ_JADBDZ010000001.1"/>
</dbReference>
<sequence length="345" mass="36617">MPSSPGPAQPAEPPAAAGARRSSRPTGLIVLSLVLFCGWMIYPAVLTYTFFLGEKATATVAECEAGHSGPARGARDPDVCRGTWRTADGETGEGEIYNLDATEAEGRTYPIRIGPLGPYAHGWDRAWPAPAFGAVPLLILWCVCAFVYWKFLLPSRRAADGLLAAPGTLVVGADGWGSPDGTGHASVATLREPPPGHRPVDLPGRPACDGDQLSLGRKREKRIYQAVTDPDGRPLMYLEHRADRGLQPETVVSDPAGVPYLLLRRRPDHVLSYRLVDATGAALGTAGPAQRDSPLRLAVRDAAGNPAATAARRRGGWVVSPEEGAAPELRDAAIVLLLARAHDLD</sequence>
<feature type="transmembrane region" description="Helical" evidence="2">
    <location>
        <begin position="127"/>
        <end position="149"/>
    </location>
</feature>